<dbReference type="SUPFAM" id="SSF53474">
    <property type="entry name" value="alpha/beta-Hydrolases"/>
    <property type="match status" value="1"/>
</dbReference>
<keyword evidence="9" id="KW-1133">Transmembrane helix</keyword>
<dbReference type="Gene3D" id="3.40.50.1820">
    <property type="entry name" value="alpha/beta hydrolase"/>
    <property type="match status" value="1"/>
</dbReference>
<dbReference type="EMBL" id="GG662706">
    <property type="protein sequence ID" value="EAR95217.1"/>
    <property type="molecule type" value="Genomic_DNA"/>
</dbReference>
<evidence type="ECO:0000256" key="9">
    <source>
        <dbReference type="SAM" id="Phobius"/>
    </source>
</evidence>
<dbReference type="Pfam" id="PF04083">
    <property type="entry name" value="Abhydro_lipase"/>
    <property type="match status" value="1"/>
</dbReference>
<dbReference type="PANTHER" id="PTHR11005">
    <property type="entry name" value="LYSOSOMAL ACID LIPASE-RELATED"/>
    <property type="match status" value="1"/>
</dbReference>
<protein>
    <recommendedName>
        <fullName evidence="7">Lipase</fullName>
    </recommendedName>
</protein>
<dbReference type="ESTHER" id="tetts-q23fd6">
    <property type="family name" value="Acidic_Lipase"/>
</dbReference>
<keyword evidence="5" id="KW-0443">Lipid metabolism</keyword>
<feature type="active site" description="Charge relay system" evidence="8">
    <location>
        <position position="367"/>
    </location>
</feature>
<feature type="active site" description="Nucleophile" evidence="8">
    <location>
        <position position="174"/>
    </location>
</feature>
<evidence type="ECO:0000259" key="10">
    <source>
        <dbReference type="Pfam" id="PF04083"/>
    </source>
</evidence>
<dbReference type="AlphaFoldDB" id="Q23FD6"/>
<evidence type="ECO:0000256" key="8">
    <source>
        <dbReference type="PIRSR" id="PIRSR000862-1"/>
    </source>
</evidence>
<evidence type="ECO:0000313" key="11">
    <source>
        <dbReference type="EMBL" id="EAR95217.1"/>
    </source>
</evidence>
<evidence type="ECO:0000256" key="2">
    <source>
        <dbReference type="ARBA" id="ARBA00022729"/>
    </source>
</evidence>
<keyword evidence="9" id="KW-0812">Transmembrane</keyword>
<dbReference type="OrthoDB" id="8040642at2759"/>
<dbReference type="KEGG" id="tet:TTHERM_00378810"/>
<proteinExistence type="inferred from homology"/>
<evidence type="ECO:0000256" key="6">
    <source>
        <dbReference type="ARBA" id="ARBA00023180"/>
    </source>
</evidence>
<organism evidence="11 12">
    <name type="scientific">Tetrahymena thermophila (strain SB210)</name>
    <dbReference type="NCBI Taxonomy" id="312017"/>
    <lineage>
        <taxon>Eukaryota</taxon>
        <taxon>Sar</taxon>
        <taxon>Alveolata</taxon>
        <taxon>Ciliophora</taxon>
        <taxon>Intramacronucleata</taxon>
        <taxon>Oligohymenophorea</taxon>
        <taxon>Hymenostomatida</taxon>
        <taxon>Tetrahymenina</taxon>
        <taxon>Tetrahymenidae</taxon>
        <taxon>Tetrahymena</taxon>
    </lineage>
</organism>
<dbReference type="HOGENOM" id="CLU_010974_0_3_1"/>
<dbReference type="PIRSF" id="PIRSF000862">
    <property type="entry name" value="Steryl_ester_lip"/>
    <property type="match status" value="1"/>
</dbReference>
<accession>Q23FD6</accession>
<dbReference type="Proteomes" id="UP000009168">
    <property type="component" value="Unassembled WGS sequence"/>
</dbReference>
<dbReference type="OMA" id="FHEFNPV"/>
<feature type="active site" description="Charge relay system" evidence="8">
    <location>
        <position position="397"/>
    </location>
</feature>
<evidence type="ECO:0000256" key="7">
    <source>
        <dbReference type="PIRNR" id="PIRNR000862"/>
    </source>
</evidence>
<evidence type="ECO:0000256" key="1">
    <source>
        <dbReference type="ARBA" id="ARBA00010701"/>
    </source>
</evidence>
<dbReference type="FunFam" id="3.40.50.1820:FF:000057">
    <property type="entry name" value="Lipase"/>
    <property type="match status" value="1"/>
</dbReference>
<dbReference type="InParanoid" id="Q23FD6"/>
<keyword evidence="4 7" id="KW-0442">Lipid degradation</keyword>
<evidence type="ECO:0000313" key="12">
    <source>
        <dbReference type="Proteomes" id="UP000009168"/>
    </source>
</evidence>
<evidence type="ECO:0000256" key="3">
    <source>
        <dbReference type="ARBA" id="ARBA00022801"/>
    </source>
</evidence>
<comment type="similarity">
    <text evidence="1 7">Belongs to the AB hydrolase superfamily. Lipase family.</text>
</comment>
<feature type="domain" description="Partial AB-hydrolase lipase" evidence="10">
    <location>
        <begin position="37"/>
        <end position="96"/>
    </location>
</feature>
<evidence type="ECO:0000256" key="4">
    <source>
        <dbReference type="ARBA" id="ARBA00022963"/>
    </source>
</evidence>
<dbReference type="InterPro" id="IPR029058">
    <property type="entry name" value="AB_hydrolase_fold"/>
</dbReference>
<dbReference type="GO" id="GO:0016042">
    <property type="term" value="P:lipid catabolic process"/>
    <property type="evidence" value="ECO:0007669"/>
    <property type="project" value="UniProtKB-KW"/>
</dbReference>
<keyword evidence="12" id="KW-1185">Reference proteome</keyword>
<keyword evidence="2" id="KW-0732">Signal</keyword>
<dbReference type="eggNOG" id="KOG2624">
    <property type="taxonomic scope" value="Eukaryota"/>
</dbReference>
<keyword evidence="3 7" id="KW-0378">Hydrolase</keyword>
<feature type="transmembrane region" description="Helical" evidence="9">
    <location>
        <begin position="7"/>
        <end position="25"/>
    </location>
</feature>
<keyword evidence="9" id="KW-0472">Membrane</keyword>
<sequence>MNQVTKIFLIVLALTGGALLVNLLWPKYHKEAWLETMDYYKYFGYPAENHYVTTSDGYILQIFRIQAKNTQIKQTGLPVVFLQHGLLDNSDTFFINSEDKAPAFILANAGYDVWMGNNRGNRHSRNHTTYNPDTDKEQFWAFTYDDFAEKDLASMLTYVTDATGQAQLDYIGHSQGTTQMFAALSEGIPEVVSRVRKFLAFGPVTYINHGKPNLPESFLRLANVTELVELYNFANLIDPAHRAEKMYEWLKNHTIYEIMPFNKVIRDLGIEFCGKFPLPCGKLVGAITSNDYRIDNYDRYDVLAGHDPAGTSFRNVAHWMQLKLSGKFQKFDFGHKENKKRYGVDYPPIYDLSKIQKEVYMFVGNNDILADVTDANQTRSELTGAKRVWWKQYTAGHCSFMWSKDMSHMEDVLQILSNQI</sequence>
<reference evidence="12" key="1">
    <citation type="journal article" date="2006" name="PLoS Biol.">
        <title>Macronuclear genome sequence of the ciliate Tetrahymena thermophila, a model eukaryote.</title>
        <authorList>
            <person name="Eisen J.A."/>
            <person name="Coyne R.S."/>
            <person name="Wu M."/>
            <person name="Wu D."/>
            <person name="Thiagarajan M."/>
            <person name="Wortman J.R."/>
            <person name="Badger J.H."/>
            <person name="Ren Q."/>
            <person name="Amedeo P."/>
            <person name="Jones K.M."/>
            <person name="Tallon L.J."/>
            <person name="Delcher A.L."/>
            <person name="Salzberg S.L."/>
            <person name="Silva J.C."/>
            <person name="Haas B.J."/>
            <person name="Majoros W.H."/>
            <person name="Farzad M."/>
            <person name="Carlton J.M."/>
            <person name="Smith R.K. Jr."/>
            <person name="Garg J."/>
            <person name="Pearlman R.E."/>
            <person name="Karrer K.M."/>
            <person name="Sun L."/>
            <person name="Manning G."/>
            <person name="Elde N.C."/>
            <person name="Turkewitz A.P."/>
            <person name="Asai D.J."/>
            <person name="Wilkes D.E."/>
            <person name="Wang Y."/>
            <person name="Cai H."/>
            <person name="Collins K."/>
            <person name="Stewart B.A."/>
            <person name="Lee S.R."/>
            <person name="Wilamowska K."/>
            <person name="Weinberg Z."/>
            <person name="Ruzzo W.L."/>
            <person name="Wloga D."/>
            <person name="Gaertig J."/>
            <person name="Frankel J."/>
            <person name="Tsao C.-C."/>
            <person name="Gorovsky M.A."/>
            <person name="Keeling P.J."/>
            <person name="Waller R.F."/>
            <person name="Patron N.J."/>
            <person name="Cherry J.M."/>
            <person name="Stover N.A."/>
            <person name="Krieger C.J."/>
            <person name="del Toro C."/>
            <person name="Ryder H.F."/>
            <person name="Williamson S.C."/>
            <person name="Barbeau R.A."/>
            <person name="Hamilton E.P."/>
            <person name="Orias E."/>
        </authorList>
    </citation>
    <scope>NUCLEOTIDE SEQUENCE [LARGE SCALE GENOMIC DNA]</scope>
    <source>
        <strain evidence="12">SB210</strain>
    </source>
</reference>
<dbReference type="RefSeq" id="XP_001015462.1">
    <property type="nucleotide sequence ID" value="XM_001015462.3"/>
</dbReference>
<dbReference type="STRING" id="312017.Q23FD6"/>
<dbReference type="InterPro" id="IPR006693">
    <property type="entry name" value="AB_hydrolase_lipase"/>
</dbReference>
<dbReference type="InterPro" id="IPR025483">
    <property type="entry name" value="Lipase_euk"/>
</dbReference>
<name>Q23FD6_TETTS</name>
<evidence type="ECO:0000256" key="5">
    <source>
        <dbReference type="ARBA" id="ARBA00023098"/>
    </source>
</evidence>
<gene>
    <name evidence="11" type="ORF">TTHERM_00378810</name>
</gene>
<dbReference type="GeneID" id="7828279"/>
<keyword evidence="6" id="KW-0325">Glycoprotein</keyword>
<dbReference type="GO" id="GO:0016788">
    <property type="term" value="F:hydrolase activity, acting on ester bonds"/>
    <property type="evidence" value="ECO:0007669"/>
    <property type="project" value="InterPro"/>
</dbReference>